<evidence type="ECO:0000313" key="2">
    <source>
        <dbReference type="EMBL" id="GAA2491158.1"/>
    </source>
</evidence>
<sequence>MMSILMRSAALLAVMGLTAAGPVASSAAVNHGNGGGLVASSAAAGRSVAGFDGGEAVSWSEPRTMADGEVVVEARDSSGAVVGKAGFKPGVKPEGRSSKSSARVATASGCDSGGGRDACIYVYGDGLYIDLWETRAYGNWGCSTAYYQRNGNVVASYRICPGTTQEGMYYSYWDANRSYHDSDQVCNQWSGSVARPCLWIEA</sequence>
<evidence type="ECO:0008006" key="4">
    <source>
        <dbReference type="Google" id="ProtNLM"/>
    </source>
</evidence>
<organism evidence="2 3">
    <name type="scientific">Terrabacter carboxydivorans</name>
    <dbReference type="NCBI Taxonomy" id="619730"/>
    <lineage>
        <taxon>Bacteria</taxon>
        <taxon>Bacillati</taxon>
        <taxon>Actinomycetota</taxon>
        <taxon>Actinomycetes</taxon>
        <taxon>Micrococcales</taxon>
        <taxon>Intrasporangiaceae</taxon>
        <taxon>Terrabacter</taxon>
    </lineage>
</organism>
<dbReference type="EMBL" id="BAAARE010000013">
    <property type="protein sequence ID" value="GAA2491158.1"/>
    <property type="molecule type" value="Genomic_DNA"/>
</dbReference>
<protein>
    <recommendedName>
        <fullName evidence="4">Secreted protein</fullName>
    </recommendedName>
</protein>
<gene>
    <name evidence="2" type="ORF">GCM10009858_31540</name>
</gene>
<proteinExistence type="predicted"/>
<feature type="chain" id="PRO_5046335377" description="Secreted protein" evidence="1">
    <location>
        <begin position="20"/>
        <end position="202"/>
    </location>
</feature>
<comment type="caution">
    <text evidence="2">The sequence shown here is derived from an EMBL/GenBank/DDBJ whole genome shotgun (WGS) entry which is preliminary data.</text>
</comment>
<evidence type="ECO:0000313" key="3">
    <source>
        <dbReference type="Proteomes" id="UP001500730"/>
    </source>
</evidence>
<accession>A0ABP5Z7T1</accession>
<reference evidence="3" key="1">
    <citation type="journal article" date="2019" name="Int. J. Syst. Evol. Microbiol.">
        <title>The Global Catalogue of Microorganisms (GCM) 10K type strain sequencing project: providing services to taxonomists for standard genome sequencing and annotation.</title>
        <authorList>
            <consortium name="The Broad Institute Genomics Platform"/>
            <consortium name="The Broad Institute Genome Sequencing Center for Infectious Disease"/>
            <person name="Wu L."/>
            <person name="Ma J."/>
        </authorList>
    </citation>
    <scope>NUCLEOTIDE SEQUENCE [LARGE SCALE GENOMIC DNA]</scope>
    <source>
        <strain evidence="3">JCM 16259</strain>
    </source>
</reference>
<dbReference type="Proteomes" id="UP001500730">
    <property type="component" value="Unassembled WGS sequence"/>
</dbReference>
<name>A0ABP5Z7T1_9MICO</name>
<keyword evidence="1" id="KW-0732">Signal</keyword>
<keyword evidence="3" id="KW-1185">Reference proteome</keyword>
<feature type="signal peptide" evidence="1">
    <location>
        <begin position="1"/>
        <end position="19"/>
    </location>
</feature>
<evidence type="ECO:0000256" key="1">
    <source>
        <dbReference type="SAM" id="SignalP"/>
    </source>
</evidence>